<proteinExistence type="predicted"/>
<evidence type="ECO:0000313" key="2">
    <source>
        <dbReference type="Proteomes" id="UP001199795"/>
    </source>
</evidence>
<comment type="caution">
    <text evidence="1">The sequence shown here is derived from an EMBL/GenBank/DDBJ whole genome shotgun (WGS) entry which is preliminary data.</text>
</comment>
<dbReference type="RefSeq" id="WP_237240575.1">
    <property type="nucleotide sequence ID" value="NZ_JAKKDU010000016.1"/>
</dbReference>
<gene>
    <name evidence="1" type="ORF">L3X37_12835</name>
</gene>
<dbReference type="EMBL" id="JAKKDU010000016">
    <property type="protein sequence ID" value="MCF7569242.1"/>
    <property type="molecule type" value="Genomic_DNA"/>
</dbReference>
<dbReference type="AlphaFoldDB" id="A0AAE3JME5"/>
<protein>
    <submittedName>
        <fullName evidence="1">Uncharacterized protein</fullName>
    </submittedName>
</protein>
<name>A0AAE3JME5_9FLAO</name>
<reference evidence="1" key="1">
    <citation type="submission" date="2022-01" db="EMBL/GenBank/DDBJ databases">
        <title>Draft genome sequence of Sabulilitoribacter arenilitoris KCTC 52401.</title>
        <authorList>
            <person name="Oh J.-S."/>
        </authorList>
    </citation>
    <scope>NUCLEOTIDE SEQUENCE</scope>
    <source>
        <strain evidence="1">HMF6543</strain>
    </source>
</reference>
<evidence type="ECO:0000313" key="1">
    <source>
        <dbReference type="EMBL" id="MCF7569242.1"/>
    </source>
</evidence>
<dbReference type="Proteomes" id="UP001199795">
    <property type="component" value="Unassembled WGS sequence"/>
</dbReference>
<keyword evidence="2" id="KW-1185">Reference proteome</keyword>
<organism evidence="1 2">
    <name type="scientific">Wocania arenilitoris</name>
    <dbReference type="NCBI Taxonomy" id="2044858"/>
    <lineage>
        <taxon>Bacteria</taxon>
        <taxon>Pseudomonadati</taxon>
        <taxon>Bacteroidota</taxon>
        <taxon>Flavobacteriia</taxon>
        <taxon>Flavobacteriales</taxon>
        <taxon>Flavobacteriaceae</taxon>
        <taxon>Wocania</taxon>
    </lineage>
</organism>
<accession>A0AAE3JME5</accession>
<sequence length="263" mass="28074">MCKKLEVINTFITIMLIAISNLTFAQVGIGTTTPQTTLDIRATNHLGAVTGSDGVLVPRVNSLGVSGSQNGQLVYLTVDDSVNGYIKGFYYWDANAWNRINTSGTGSWVNDSAGFQISSTGTNPTKATTRQFDIASHRILPNGEIEVKMIYAADSNSGASNGSGTYLFTLPNGLQFDTAKHTTYTGTSVLSNSIVGAYALPTTVNINTASGYYSSAVIIPYNSTQFRLISIGGNSNNEYIASGHYSFGANDRTIHLIFTFNGL</sequence>